<comment type="caution">
    <text evidence="2">The sequence shown here is derived from an EMBL/GenBank/DDBJ whole genome shotgun (WGS) entry which is preliminary data.</text>
</comment>
<dbReference type="OrthoDB" id="10065820at2759"/>
<feature type="compositionally biased region" description="Low complexity" evidence="1">
    <location>
        <begin position="163"/>
        <end position="172"/>
    </location>
</feature>
<dbReference type="Proteomes" id="UP000691718">
    <property type="component" value="Unassembled WGS sequence"/>
</dbReference>
<proteinExistence type="predicted"/>
<name>A0A8S3WTK0_PARAO</name>
<accession>A0A8S3WTK0</accession>
<dbReference type="AlphaFoldDB" id="A0A8S3WTK0"/>
<evidence type="ECO:0000313" key="3">
    <source>
        <dbReference type="Proteomes" id="UP000691718"/>
    </source>
</evidence>
<evidence type="ECO:0000256" key="1">
    <source>
        <dbReference type="SAM" id="MobiDB-lite"/>
    </source>
</evidence>
<feature type="compositionally biased region" description="Basic and acidic residues" evidence="1">
    <location>
        <begin position="325"/>
        <end position="337"/>
    </location>
</feature>
<feature type="compositionally biased region" description="Basic and acidic residues" evidence="1">
    <location>
        <begin position="679"/>
        <end position="738"/>
    </location>
</feature>
<feature type="region of interest" description="Disordered" evidence="1">
    <location>
        <begin position="451"/>
        <end position="738"/>
    </location>
</feature>
<evidence type="ECO:0000313" key="2">
    <source>
        <dbReference type="EMBL" id="CAG4975252.1"/>
    </source>
</evidence>
<dbReference type="PANTHER" id="PTHR31518">
    <property type="entry name" value="ARGININE/SERINE-RICH PROTEIN PNISR"/>
    <property type="match status" value="1"/>
</dbReference>
<feature type="region of interest" description="Disordered" evidence="1">
    <location>
        <begin position="159"/>
        <end position="207"/>
    </location>
</feature>
<feature type="compositionally biased region" description="Basic and acidic residues" evidence="1">
    <location>
        <begin position="586"/>
        <end position="651"/>
    </location>
</feature>
<feature type="compositionally biased region" description="Basic and acidic residues" evidence="1">
    <location>
        <begin position="173"/>
        <end position="186"/>
    </location>
</feature>
<sequence>MYSGKNAVNPAYPTQWALNPTAYQNIDSSQVDWAALAQQWIAMKEAAAIVAAPQPPAKPDIEGGEAPMEVENPDTNCESIVPPGAEWNAATNSWGNTWNQWGWGWQGNDPKMAGDPSMTMTPMMDGYPVAPDNASAMPGYTTTGAVATPTFQHGYWTAPQVEQSNSRSSSRNQDNRSKSKNRDSKSSRNRSHREKVPVIPPVMDHIDMPAMGGTTATIDAAKRRQLPAWIREGLEKMEREKQRAMEREQEKKAREEAEKEKKRLEEEELERMKAEASGQPMLPAKSKFDSDSDNEDVDKEEPPLPEPEQNIQEENEPEEIPAVKTEPDEKPTLVQKSKEEIMQEVMYAVRRSLTEILLEVTDQEIHTVSQEELARYNAAQASRLNAMKASKSKALAAIASGLGLGAYESSSDGSGDEDDQKDLSDHQLQEIIKRKRLEFERTAREIEAEVRRAELRENAEEPTTPVATPERPRRSRSSATPPPIETETPEKKPERRMSKDVKKNNHKSSDKQDGVRRLGTIPEEKVKKTNKWEKTPSPQIKSTSEKDSSSSSSSDSDDSSSSSSDSSSESDQDAKVVRSKKRKRRSSSENDPANKSKKENQKKIQKTDERNAKSKHGNYEKYEKSRTKKNDEHYDKHKSSRNERHKDKYRDDSDDDRPRKRSKRSTSYESRSGRKRTSRDRSEERSRRRDKRSYDRDSSKRDRSYDRSGRDYERSGRDYDRSGRDYERSGRDYERSGRDHDKYDRYLHERKDNVKNIFLISYRTSSCDILLLFSVTETAVQTVEDDENDPICGKENEVEKDRSLFGNLSNVPSVKTSTPTRWPSVLEMLENMAHCCNRNPINNILRRIGQDDLKIVQMEWNLLEDLIKFFGKFREVVEGISSQKRCTINFGLVLKTELKEVLNSIADHETLIMLALKNNRLANLVKRFPTTETLVTAALLDCRFIRLKEIDTYLEAKAKTPASFVVERATNKIHCSRLK</sequence>
<organism evidence="2 3">
    <name type="scientific">Parnassius apollo</name>
    <name type="common">Apollo butterfly</name>
    <name type="synonym">Papilio apollo</name>
    <dbReference type="NCBI Taxonomy" id="110799"/>
    <lineage>
        <taxon>Eukaryota</taxon>
        <taxon>Metazoa</taxon>
        <taxon>Ecdysozoa</taxon>
        <taxon>Arthropoda</taxon>
        <taxon>Hexapoda</taxon>
        <taxon>Insecta</taxon>
        <taxon>Pterygota</taxon>
        <taxon>Neoptera</taxon>
        <taxon>Endopterygota</taxon>
        <taxon>Lepidoptera</taxon>
        <taxon>Glossata</taxon>
        <taxon>Ditrysia</taxon>
        <taxon>Papilionoidea</taxon>
        <taxon>Papilionidae</taxon>
        <taxon>Parnassiinae</taxon>
        <taxon>Parnassini</taxon>
        <taxon>Parnassius</taxon>
        <taxon>Parnassius</taxon>
    </lineage>
</organism>
<feature type="compositionally biased region" description="Basic and acidic residues" evidence="1">
    <location>
        <begin position="488"/>
        <end position="534"/>
    </location>
</feature>
<feature type="compositionally biased region" description="Low complexity" evidence="1">
    <location>
        <begin position="549"/>
        <end position="569"/>
    </location>
</feature>
<reference evidence="2" key="1">
    <citation type="submission" date="2021-04" db="EMBL/GenBank/DDBJ databases">
        <authorList>
            <person name="Tunstrom K."/>
        </authorList>
    </citation>
    <scope>NUCLEOTIDE SEQUENCE</scope>
</reference>
<feature type="compositionally biased region" description="Basic and acidic residues" evidence="1">
    <location>
        <begin position="421"/>
        <end position="436"/>
    </location>
</feature>
<dbReference type="InterPro" id="IPR031937">
    <property type="entry name" value="PNISR"/>
</dbReference>
<feature type="region of interest" description="Disordered" evidence="1">
    <location>
        <begin position="240"/>
        <end position="337"/>
    </location>
</feature>
<feature type="region of interest" description="Disordered" evidence="1">
    <location>
        <begin position="405"/>
        <end position="436"/>
    </location>
</feature>
<gene>
    <name evidence="2" type="ORF">PAPOLLO_LOCUS9087</name>
</gene>
<keyword evidence="3" id="KW-1185">Reference proteome</keyword>
<protein>
    <submittedName>
        <fullName evidence="2">(apollo) hypothetical protein</fullName>
    </submittedName>
</protein>
<dbReference type="EMBL" id="CAJQZP010000644">
    <property type="protein sequence ID" value="CAG4975252.1"/>
    <property type="molecule type" value="Genomic_DNA"/>
</dbReference>
<feature type="compositionally biased region" description="Basic and acidic residues" evidence="1">
    <location>
        <begin position="240"/>
        <end position="274"/>
    </location>
</feature>
<dbReference type="Pfam" id="PF15996">
    <property type="entry name" value="PNISR"/>
    <property type="match status" value="1"/>
</dbReference>